<gene>
    <name evidence="2" type="ORF">IMG5_163790</name>
</gene>
<evidence type="ECO:0000259" key="1">
    <source>
        <dbReference type="PROSITE" id="PS00652"/>
    </source>
</evidence>
<dbReference type="EC" id="3.1.4.45" evidence="2"/>
<reference evidence="2 3" key="1">
    <citation type="submission" date="2011-07" db="EMBL/GenBank/DDBJ databases">
        <authorList>
            <person name="Coyne R."/>
            <person name="Brami D."/>
            <person name="Johnson J."/>
            <person name="Hostetler J."/>
            <person name="Hannick L."/>
            <person name="Clark T."/>
            <person name="Cassidy-Hanley D."/>
            <person name="Inman J."/>
        </authorList>
    </citation>
    <scope>NUCLEOTIDE SEQUENCE [LARGE SCALE GENOMIC DNA]</scope>
    <source>
        <strain evidence="2 3">G5</strain>
    </source>
</reference>
<dbReference type="EC" id="3.4.21.75" evidence="2"/>
<dbReference type="GeneID" id="14905157"/>
<dbReference type="STRING" id="857967.G0R0E3"/>
<proteinExistence type="predicted"/>
<evidence type="ECO:0000313" key="3">
    <source>
        <dbReference type="Proteomes" id="UP000008983"/>
    </source>
</evidence>
<dbReference type="OMA" id="ECKCASD"/>
<dbReference type="InParanoid" id="G0R0E3"/>
<dbReference type="InterPro" id="IPR001368">
    <property type="entry name" value="TNFR/NGFR_Cys_rich_reg"/>
</dbReference>
<dbReference type="InterPro" id="IPR009030">
    <property type="entry name" value="Growth_fac_rcpt_cys_sf"/>
</dbReference>
<dbReference type="AlphaFoldDB" id="G0R0E3"/>
<dbReference type="OrthoDB" id="311164at2759"/>
<organism evidence="2 3">
    <name type="scientific">Ichthyophthirius multifiliis</name>
    <name type="common">White spot disease agent</name>
    <name type="synonym">Ich</name>
    <dbReference type="NCBI Taxonomy" id="5932"/>
    <lineage>
        <taxon>Eukaryota</taxon>
        <taxon>Sar</taxon>
        <taxon>Alveolata</taxon>
        <taxon>Ciliophora</taxon>
        <taxon>Intramacronucleata</taxon>
        <taxon>Oligohymenophorea</taxon>
        <taxon>Hymenostomatida</taxon>
        <taxon>Ophryoglenina</taxon>
        <taxon>Ichthyophthirius</taxon>
    </lineage>
</organism>
<dbReference type="Proteomes" id="UP000008983">
    <property type="component" value="Unassembled WGS sequence"/>
</dbReference>
<accession>G0R0E3</accession>
<feature type="domain" description="TNFR-Cys" evidence="1">
    <location>
        <begin position="672"/>
        <end position="713"/>
    </location>
</feature>
<dbReference type="eggNOG" id="KOG3525">
    <property type="taxonomic scope" value="Eukaryota"/>
</dbReference>
<dbReference type="Gene3D" id="2.10.220.10">
    <property type="entry name" value="Hormone Receptor, Insulin-like Growth Factor Receptor 1, Chain A, domain 2"/>
    <property type="match status" value="8"/>
</dbReference>
<dbReference type="InterPro" id="IPR006212">
    <property type="entry name" value="Furin_repeat"/>
</dbReference>
<evidence type="ECO:0000313" key="2">
    <source>
        <dbReference type="EMBL" id="EGR29062.1"/>
    </source>
</evidence>
<dbReference type="SMART" id="SM00181">
    <property type="entry name" value="EGF"/>
    <property type="match status" value="12"/>
</dbReference>
<dbReference type="PANTHER" id="PTHR15332:SF175">
    <property type="entry name" value="PROPROTEIN CONVERTASE SUBTILISIN_KEXIN TYPE 5-LIKE"/>
    <property type="match status" value="1"/>
</dbReference>
<dbReference type="EC" id="3.4.21.84" evidence="2"/>
<dbReference type="PANTHER" id="PTHR15332">
    <property type="entry name" value="PROPROTEIN CONVERTASE SUBTILISIN_KEXIN TYPE 5-LIKE"/>
    <property type="match status" value="1"/>
</dbReference>
<dbReference type="SMART" id="SM00261">
    <property type="entry name" value="FU"/>
    <property type="match status" value="16"/>
</dbReference>
<dbReference type="GO" id="GO:0003944">
    <property type="term" value="F:N-acetylglucosamine-1-phosphodiester alpha-N-acetylglucosaminidase activity"/>
    <property type="evidence" value="ECO:0007669"/>
    <property type="project" value="UniProtKB-EC"/>
</dbReference>
<keyword evidence="3" id="KW-1185">Reference proteome</keyword>
<protein>
    <submittedName>
        <fullName evidence="2">Zinc finger lsd1 subclass family protein, putative</fullName>
        <ecNumber evidence="2">3.1.4.45</ecNumber>
        <ecNumber evidence="2">3.4.21.75</ecNumber>
        <ecNumber evidence="2">3.4.21.84</ecNumber>
    </submittedName>
</protein>
<dbReference type="InterPro" id="IPR000742">
    <property type="entry name" value="EGF"/>
</dbReference>
<dbReference type="PROSITE" id="PS00652">
    <property type="entry name" value="TNFR_NGFR_1"/>
    <property type="match status" value="1"/>
</dbReference>
<dbReference type="GO" id="GO:0004252">
    <property type="term" value="F:serine-type endopeptidase activity"/>
    <property type="evidence" value="ECO:0007669"/>
    <property type="project" value="UniProtKB-EC"/>
</dbReference>
<sequence>MSCDQCKSGYFYDDSKCITSCPKGKYADISKRTCNNCNNKCATCSNAKDCDTCFENRVTRACECPANTYDSLDYKKACTICSTISIGCSNCNATTCLACLTTYFLEGNSCVKNCPPGKYGNTTNRQCTACLDKCATCSNATDCDTCFENRVIRSCECPANSYDSLDFKKSCTICSTISIGCSNCNATTCLACLLPYFLEGNSCVKNCPPGKYGNTTNRQCTACLDKCATCSNATDCDTCFENRITRACECPANTYDSLDYKKACIECSTISNGCSTCKAKTCQACLSPYFLEGNSCVNICPPGKYGNTINRQCSACLDKCATCSNDTDCDTCFENRVTRACECPANSYDSLDFKKPCTICSTISIGCSNCNATTCLACLPTYFQDGNKCVKVCPPGKYGNLTNKQCSACLDKCATCSNDTDCDTCFENRVTRACECPANTYDSLDYKKACIKCSTISNGCSTCKAKTCQACLSPYFLEGNSCVNICPPGKYGNTINRQCSACLDKCATCSNDTDCDTCFENRVTRACECPANSYDSLDFKKPCTICSTISIGCSNCNATTCLACLLPYFLEGNSCVKDCPPGKNGNTTNRQCTSCLDKCVTCSNATDCDTCFENRVTPSCQCPANTYDSLDFKKPCTICSTISIGCSNCNATTCLACLLPYFLEGNSCVKNCPPGKYGNMTNRQCTACLDKCATCSNATDCDTCFENRVPQQCNCPQYSYDSNVFNQACAMCSTFSTGCATCNATECLTCKSPQYFQQNQNKQCDSCQNIMTKIHFSSDFLDLIIDF</sequence>
<keyword evidence="2" id="KW-0378">Hydrolase</keyword>
<feature type="non-terminal residue" evidence="2">
    <location>
        <position position="787"/>
    </location>
</feature>
<dbReference type="SUPFAM" id="SSF57184">
    <property type="entry name" value="Growth factor receptor domain"/>
    <property type="match status" value="5"/>
</dbReference>
<name>G0R0E3_ICHMU</name>
<dbReference type="RefSeq" id="XP_004030298.1">
    <property type="nucleotide sequence ID" value="XM_004030250.1"/>
</dbReference>
<dbReference type="EMBL" id="GL984188">
    <property type="protein sequence ID" value="EGR29062.1"/>
    <property type="molecule type" value="Genomic_DNA"/>
</dbReference>